<dbReference type="InterPro" id="IPR041492">
    <property type="entry name" value="HAD_2"/>
</dbReference>
<name>A0A0J8D9L9_CLOCY</name>
<dbReference type="PATRIC" id="fig|1121307.3.peg.596"/>
<dbReference type="PANTHER" id="PTHR43434">
    <property type="entry name" value="PHOSPHOGLYCOLATE PHOSPHATASE"/>
    <property type="match status" value="1"/>
</dbReference>
<dbReference type="InterPro" id="IPR023214">
    <property type="entry name" value="HAD_sf"/>
</dbReference>
<dbReference type="NCBIfam" id="TIGR01549">
    <property type="entry name" value="HAD-SF-IA-v1"/>
    <property type="match status" value="1"/>
</dbReference>
<gene>
    <name evidence="1" type="ORF">CLCY_1c02330</name>
</gene>
<keyword evidence="2" id="KW-1185">Reference proteome</keyword>
<dbReference type="EC" id="3.1.3.18" evidence="1"/>
<comment type="caution">
    <text evidence="1">The sequence shown here is derived from an EMBL/GenBank/DDBJ whole genome shotgun (WGS) entry which is preliminary data.</text>
</comment>
<dbReference type="InterPro" id="IPR006439">
    <property type="entry name" value="HAD-SF_hydro_IA"/>
</dbReference>
<dbReference type="SUPFAM" id="SSF56784">
    <property type="entry name" value="HAD-like"/>
    <property type="match status" value="1"/>
</dbReference>
<dbReference type="OrthoDB" id="9807630at2"/>
<dbReference type="Gene3D" id="3.40.50.1000">
    <property type="entry name" value="HAD superfamily/HAD-like"/>
    <property type="match status" value="1"/>
</dbReference>
<dbReference type="InterPro" id="IPR050155">
    <property type="entry name" value="HAD-like_hydrolase_sf"/>
</dbReference>
<evidence type="ECO:0000313" key="2">
    <source>
        <dbReference type="Proteomes" id="UP000036756"/>
    </source>
</evidence>
<organism evidence="1 2">
    <name type="scientific">Clostridium cylindrosporum DSM 605</name>
    <dbReference type="NCBI Taxonomy" id="1121307"/>
    <lineage>
        <taxon>Bacteria</taxon>
        <taxon>Bacillati</taxon>
        <taxon>Bacillota</taxon>
        <taxon>Clostridia</taxon>
        <taxon>Eubacteriales</taxon>
        <taxon>Clostridiaceae</taxon>
        <taxon>Clostridium</taxon>
    </lineage>
</organism>
<dbReference type="Gene3D" id="1.10.150.240">
    <property type="entry name" value="Putative phosphatase, domain 2"/>
    <property type="match status" value="1"/>
</dbReference>
<keyword evidence="1" id="KW-0378">Hydrolase</keyword>
<dbReference type="STRING" id="1121307.CLCY_1c02330"/>
<dbReference type="GO" id="GO:0008967">
    <property type="term" value="F:phosphoglycolate phosphatase activity"/>
    <property type="evidence" value="ECO:0007669"/>
    <property type="project" value="UniProtKB-EC"/>
</dbReference>
<dbReference type="AlphaFoldDB" id="A0A0J8D9L9"/>
<dbReference type="InterPro" id="IPR023198">
    <property type="entry name" value="PGP-like_dom2"/>
</dbReference>
<dbReference type="EMBL" id="LFVU01000028">
    <property type="protein sequence ID" value="KMT20999.1"/>
    <property type="molecule type" value="Genomic_DNA"/>
</dbReference>
<protein>
    <submittedName>
        <fullName evidence="1">Putative hydrolase, haloacid dehalogenase family</fullName>
        <ecNumber evidence="1">3.1.3.18</ecNumber>
    </submittedName>
</protein>
<sequence length="216" mass="25409">MSSSKNIIFDYDGTLHNSIKIYSPAFREAYKYLVKKGYAKHREWKDDEISIWLGYSSKDMWNNFMPELPQGEKEKCSSIIGSYMIECMANSLAELYDGSIEILEYLKQKGYNLIFLSNCKIKYMDEHRRIFKLDKYFNDFYCTEEFDFKPKYEIFNRIKEKYLGDFIVVGDRDVDIELAKTHGLYSIGCTYGFGSLEELKSADVKIDSILEIKDIL</sequence>
<dbReference type="RefSeq" id="WP_048571393.1">
    <property type="nucleotide sequence ID" value="NZ_LFVU01000028.1"/>
</dbReference>
<dbReference type="SFLD" id="SFLDG01129">
    <property type="entry name" value="C1.5:_HAD__Beta-PGM__Phosphata"/>
    <property type="match status" value="1"/>
</dbReference>
<dbReference type="Proteomes" id="UP000036756">
    <property type="component" value="Unassembled WGS sequence"/>
</dbReference>
<dbReference type="SFLD" id="SFLDS00003">
    <property type="entry name" value="Haloacid_Dehalogenase"/>
    <property type="match status" value="1"/>
</dbReference>
<evidence type="ECO:0000313" key="1">
    <source>
        <dbReference type="EMBL" id="KMT20999.1"/>
    </source>
</evidence>
<dbReference type="GO" id="GO:0006281">
    <property type="term" value="P:DNA repair"/>
    <property type="evidence" value="ECO:0007669"/>
    <property type="project" value="TreeGrafter"/>
</dbReference>
<proteinExistence type="predicted"/>
<reference evidence="1 2" key="1">
    <citation type="submission" date="2015-06" db="EMBL/GenBank/DDBJ databases">
        <title>Draft genome sequence of the purine-degrading Clostridium cylindrosporum HC-1 (DSM 605).</title>
        <authorList>
            <person name="Poehlein A."/>
            <person name="Schiel-Bengelsdorf B."/>
            <person name="Bengelsdorf F."/>
            <person name="Daniel R."/>
            <person name="Duerre P."/>
        </authorList>
    </citation>
    <scope>NUCLEOTIDE SEQUENCE [LARGE SCALE GENOMIC DNA]</scope>
    <source>
        <strain evidence="1 2">DSM 605</strain>
    </source>
</reference>
<accession>A0A0J8D9L9</accession>
<dbReference type="PANTHER" id="PTHR43434:SF1">
    <property type="entry name" value="PHOSPHOGLYCOLATE PHOSPHATASE"/>
    <property type="match status" value="1"/>
</dbReference>
<dbReference type="InterPro" id="IPR036412">
    <property type="entry name" value="HAD-like_sf"/>
</dbReference>
<dbReference type="Pfam" id="PF13419">
    <property type="entry name" value="HAD_2"/>
    <property type="match status" value="1"/>
</dbReference>